<evidence type="ECO:0000313" key="3">
    <source>
        <dbReference type="EMBL" id="ANG63258.1"/>
    </source>
</evidence>
<dbReference type="SUPFAM" id="SSF55144">
    <property type="entry name" value="LigT-like"/>
    <property type="match status" value="1"/>
</dbReference>
<keyword evidence="1 2" id="KW-0378">Hydrolase</keyword>
<dbReference type="HAMAP" id="MF_01940">
    <property type="entry name" value="RNA_CPDase"/>
    <property type="match status" value="1"/>
</dbReference>
<dbReference type="OrthoDB" id="7061261at2"/>
<dbReference type="KEGG" id="mars:A8C75_12775"/>
<gene>
    <name evidence="3" type="ORF">A8C75_12775</name>
</gene>
<comment type="function">
    <text evidence="2">Hydrolyzes RNA 2',3'-cyclic phosphodiester to an RNA 2'-phosphomonoester.</text>
</comment>
<dbReference type="InterPro" id="IPR009097">
    <property type="entry name" value="Cyclic_Pdiesterase"/>
</dbReference>
<sequence length="175" mass="19680">MRLFVAIDLPDPLQDAIARLQQPVRHLHWTAPERLHITLQFLGEQPGHRLETIYSALEDIEFAPLDLRCEGVGQFSSGVIWLGVDQHPALEQLQQQIGTQLRAAGIALQQRRFIPHITLGRCPGNRLDRVLEHVAARFYGQAFCFACDAFSLKSSLLRPTGALHHIEAEFLCTNA</sequence>
<dbReference type="InterPro" id="IPR004175">
    <property type="entry name" value="RNA_CPDase"/>
</dbReference>
<proteinExistence type="inferred from homology"/>
<name>A0A1A9F042_9GAMM</name>
<dbReference type="Gene3D" id="3.90.1140.10">
    <property type="entry name" value="Cyclic phosphodiesterase"/>
    <property type="match status" value="1"/>
</dbReference>
<comment type="similarity">
    <text evidence="2">Belongs to the 2H phosphoesterase superfamily. ThpR family.</text>
</comment>
<feature type="short sequence motif" description="HXTX 1" evidence="2">
    <location>
        <begin position="36"/>
        <end position="39"/>
    </location>
</feature>
<dbReference type="EC" id="3.1.4.58" evidence="2"/>
<keyword evidence="4" id="KW-1185">Reference proteome</keyword>
<keyword evidence="3" id="KW-0436">Ligase</keyword>
<dbReference type="GO" id="GO:0004113">
    <property type="term" value="F:2',3'-cyclic-nucleotide 3'-phosphodiesterase activity"/>
    <property type="evidence" value="ECO:0007669"/>
    <property type="project" value="InterPro"/>
</dbReference>
<dbReference type="PANTHER" id="PTHR35561">
    <property type="entry name" value="RNA 2',3'-CYCLIC PHOSPHODIESTERASE"/>
    <property type="match status" value="1"/>
</dbReference>
<dbReference type="STRING" id="1821621.A8C75_12775"/>
<feature type="short sequence motif" description="HXTX 2" evidence="2">
    <location>
        <begin position="116"/>
        <end position="119"/>
    </location>
</feature>
<dbReference type="NCBIfam" id="TIGR02258">
    <property type="entry name" value="2_5_ligase"/>
    <property type="match status" value="1"/>
</dbReference>
<feature type="active site" description="Proton acceptor" evidence="2">
    <location>
        <position position="116"/>
    </location>
</feature>
<evidence type="ECO:0000313" key="4">
    <source>
        <dbReference type="Proteomes" id="UP000078070"/>
    </source>
</evidence>
<dbReference type="PANTHER" id="PTHR35561:SF1">
    <property type="entry name" value="RNA 2',3'-CYCLIC PHOSPHODIESTERASE"/>
    <property type="match status" value="1"/>
</dbReference>
<comment type="catalytic activity">
    <reaction evidence="2">
        <text>a 3'-end 2',3'-cyclophospho-ribonucleotide-RNA + H2O = a 3'-end 2'-phospho-ribonucleotide-RNA + H(+)</text>
        <dbReference type="Rhea" id="RHEA:11828"/>
        <dbReference type="Rhea" id="RHEA-COMP:10464"/>
        <dbReference type="Rhea" id="RHEA-COMP:17353"/>
        <dbReference type="ChEBI" id="CHEBI:15377"/>
        <dbReference type="ChEBI" id="CHEBI:15378"/>
        <dbReference type="ChEBI" id="CHEBI:83064"/>
        <dbReference type="ChEBI" id="CHEBI:173113"/>
        <dbReference type="EC" id="3.1.4.58"/>
    </reaction>
</comment>
<reference evidence="4" key="1">
    <citation type="submission" date="2016-05" db="EMBL/GenBank/DDBJ databases">
        <authorList>
            <person name="Baek K."/>
            <person name="Yang S.-J."/>
        </authorList>
    </citation>
    <scope>NUCLEOTIDE SEQUENCE [LARGE SCALE GENOMIC DNA]</scope>
    <source>
        <strain evidence="4">ST58-10</strain>
    </source>
</reference>
<dbReference type="AlphaFoldDB" id="A0A1A9F042"/>
<dbReference type="GO" id="GO:0008664">
    <property type="term" value="F:RNA 2',3'-cyclic 3'-phosphodiesterase activity"/>
    <property type="evidence" value="ECO:0007669"/>
    <property type="project" value="UniProtKB-EC"/>
</dbReference>
<organism evidence="3 4">
    <name type="scientific">Marinobacterium aestuarii</name>
    <dbReference type="NCBI Taxonomy" id="1821621"/>
    <lineage>
        <taxon>Bacteria</taxon>
        <taxon>Pseudomonadati</taxon>
        <taxon>Pseudomonadota</taxon>
        <taxon>Gammaproteobacteria</taxon>
        <taxon>Oceanospirillales</taxon>
        <taxon>Oceanospirillaceae</taxon>
        <taxon>Marinobacterium</taxon>
    </lineage>
</organism>
<protein>
    <recommendedName>
        <fullName evidence="2">RNA 2',3'-cyclic phosphodiesterase</fullName>
        <shortName evidence="2">RNA 2',3'-CPDase</shortName>
        <ecNumber evidence="2">3.1.4.58</ecNumber>
    </recommendedName>
</protein>
<evidence type="ECO:0000256" key="1">
    <source>
        <dbReference type="ARBA" id="ARBA00022801"/>
    </source>
</evidence>
<dbReference type="Proteomes" id="UP000078070">
    <property type="component" value="Chromosome"/>
</dbReference>
<feature type="active site" description="Proton donor" evidence="2">
    <location>
        <position position="36"/>
    </location>
</feature>
<reference evidence="3 4" key="2">
    <citation type="journal article" date="2018" name="Int. J. Syst. Evol. Microbiol.">
        <title>Marinobacterium aestuarii sp. nov., a benzene-degrading marine bacterium isolated from estuary sediment.</title>
        <authorList>
            <person name="Bae S.S."/>
            <person name="Jung J."/>
            <person name="Chung D."/>
            <person name="Baek K."/>
        </authorList>
    </citation>
    <scope>NUCLEOTIDE SEQUENCE [LARGE SCALE GENOMIC DNA]</scope>
    <source>
        <strain evidence="3 4">ST58-10</strain>
    </source>
</reference>
<dbReference type="RefSeq" id="WP_067382914.1">
    <property type="nucleotide sequence ID" value="NZ_CP015839.1"/>
</dbReference>
<accession>A0A1A9F042</accession>
<dbReference type="EMBL" id="CP015839">
    <property type="protein sequence ID" value="ANG63258.1"/>
    <property type="molecule type" value="Genomic_DNA"/>
</dbReference>
<dbReference type="Pfam" id="PF13563">
    <property type="entry name" value="2_5_RNA_ligase2"/>
    <property type="match status" value="1"/>
</dbReference>
<evidence type="ECO:0000256" key="2">
    <source>
        <dbReference type="HAMAP-Rule" id="MF_01940"/>
    </source>
</evidence>
<dbReference type="GO" id="GO:0016874">
    <property type="term" value="F:ligase activity"/>
    <property type="evidence" value="ECO:0007669"/>
    <property type="project" value="UniProtKB-KW"/>
</dbReference>